<keyword evidence="7" id="KW-1185">Reference proteome</keyword>
<evidence type="ECO:0000256" key="1">
    <source>
        <dbReference type="ARBA" id="ARBA00022884"/>
    </source>
</evidence>
<dbReference type="SMART" id="SM00360">
    <property type="entry name" value="RRM"/>
    <property type="match status" value="1"/>
</dbReference>
<dbReference type="EMBL" id="JAKJXO020000003">
    <property type="protein sequence ID" value="KAL1608050.1"/>
    <property type="molecule type" value="Genomic_DNA"/>
</dbReference>
<evidence type="ECO:0000313" key="7">
    <source>
        <dbReference type="Proteomes" id="UP001521785"/>
    </source>
</evidence>
<dbReference type="PROSITE" id="PS50102">
    <property type="entry name" value="RRM"/>
    <property type="match status" value="1"/>
</dbReference>
<dbReference type="InterPro" id="IPR006630">
    <property type="entry name" value="La_HTH"/>
</dbReference>
<dbReference type="InterPro" id="IPR036388">
    <property type="entry name" value="WH-like_DNA-bd_sf"/>
</dbReference>
<feature type="compositionally biased region" description="Acidic residues" evidence="3">
    <location>
        <begin position="97"/>
        <end position="106"/>
    </location>
</feature>
<accession>A0ABR3RUD5</accession>
<evidence type="ECO:0000256" key="2">
    <source>
        <dbReference type="PROSITE-ProRule" id="PRU00332"/>
    </source>
</evidence>
<comment type="caution">
    <text evidence="6">The sequence shown here is derived from an EMBL/GenBank/DDBJ whole genome shotgun (WGS) entry which is preliminary data.</text>
</comment>
<feature type="compositionally biased region" description="Low complexity" evidence="3">
    <location>
        <begin position="1"/>
        <end position="17"/>
    </location>
</feature>
<dbReference type="Gene3D" id="3.30.70.330">
    <property type="match status" value="1"/>
</dbReference>
<dbReference type="InterPro" id="IPR035979">
    <property type="entry name" value="RBD_domain_sf"/>
</dbReference>
<evidence type="ECO:0000259" key="5">
    <source>
        <dbReference type="PROSITE" id="PS50961"/>
    </source>
</evidence>
<evidence type="ECO:0000313" key="6">
    <source>
        <dbReference type="EMBL" id="KAL1608050.1"/>
    </source>
</evidence>
<sequence length="429" mass="48515">MADTQPAAEAPATNPAEVTKSTESTDVQAVAKPDATESVDSGDKKTTNGTAEAGNEGESSIKEKDDRSNGRNSENRRGRGRGGFGGNRQFRKRNDEFENLPESDDPNEIRQQVEFYFSIANLSTDEHLFKQIEGPRNAPVSIKHISQFKRMRRFVPYSAIVNALRESEDLVVVDDGEFAGNGKEAVKRKEPLAVPKHDGDAEYPPTVEELFSRIYKKSLNKLENCVYVKGFAAEGEDVGQIPLEQFFRPYGSVMVRKRREEDGAWKGSVFVEFDNEESATQFLALEPKPKYNDNELTIMSKKDYSEMKCKEKGITPEWLKTEEERNNSGRGRGRGGFRGDRGGRGGRGGRGRGRGGRGGRGRDDRRDDRRDRRDRRDRDGSADNDDWKKRRDNFQDRDRDSKKRSRDDNEASERTGSPKRSKLEVKEDA</sequence>
<dbReference type="Pfam" id="PF00076">
    <property type="entry name" value="RRM_1"/>
    <property type="match status" value="1"/>
</dbReference>
<dbReference type="SUPFAM" id="SSF54928">
    <property type="entry name" value="RNA-binding domain, RBD"/>
    <property type="match status" value="1"/>
</dbReference>
<name>A0ABR3RUD5_9PLEO</name>
<dbReference type="SUPFAM" id="SSF46785">
    <property type="entry name" value="Winged helix' DNA-binding domain"/>
    <property type="match status" value="1"/>
</dbReference>
<feature type="compositionally biased region" description="Basic and acidic residues" evidence="3">
    <location>
        <begin position="59"/>
        <end position="77"/>
    </location>
</feature>
<dbReference type="Proteomes" id="UP001521785">
    <property type="component" value="Unassembled WGS sequence"/>
</dbReference>
<dbReference type="InterPro" id="IPR012677">
    <property type="entry name" value="Nucleotide-bd_a/b_plait_sf"/>
</dbReference>
<feature type="compositionally biased region" description="Basic and acidic residues" evidence="3">
    <location>
        <begin position="360"/>
        <end position="413"/>
    </location>
</feature>
<keyword evidence="1 2" id="KW-0694">RNA-binding</keyword>
<dbReference type="SMART" id="SM00715">
    <property type="entry name" value="LA"/>
    <property type="match status" value="1"/>
</dbReference>
<evidence type="ECO:0000259" key="4">
    <source>
        <dbReference type="PROSITE" id="PS50102"/>
    </source>
</evidence>
<protein>
    <recommendedName>
        <fullName evidence="8">Lupus La protein</fullName>
    </recommendedName>
</protein>
<feature type="region of interest" description="Disordered" evidence="3">
    <location>
        <begin position="318"/>
        <end position="429"/>
    </location>
</feature>
<dbReference type="InterPro" id="IPR000504">
    <property type="entry name" value="RRM_dom"/>
</dbReference>
<dbReference type="InterPro" id="IPR045180">
    <property type="entry name" value="La_dom_prot"/>
</dbReference>
<dbReference type="Pfam" id="PF05383">
    <property type="entry name" value="La"/>
    <property type="match status" value="1"/>
</dbReference>
<feature type="compositionally biased region" description="Basic residues" evidence="3">
    <location>
        <begin position="347"/>
        <end position="359"/>
    </location>
</feature>
<gene>
    <name evidence="6" type="ORF">SLS60_002989</name>
</gene>
<dbReference type="PANTHER" id="PTHR22792">
    <property type="entry name" value="LUPUS LA PROTEIN-RELATED"/>
    <property type="match status" value="1"/>
</dbReference>
<dbReference type="PANTHER" id="PTHR22792:SF140">
    <property type="entry name" value="ACHILLES, ISOFORM A"/>
    <property type="match status" value="1"/>
</dbReference>
<feature type="domain" description="HTH La-type RNA-binding" evidence="5">
    <location>
        <begin position="99"/>
        <end position="190"/>
    </location>
</feature>
<proteinExistence type="predicted"/>
<dbReference type="Gene3D" id="1.10.10.10">
    <property type="entry name" value="Winged helix-like DNA-binding domain superfamily/Winged helix DNA-binding domain"/>
    <property type="match status" value="1"/>
</dbReference>
<evidence type="ECO:0008006" key="8">
    <source>
        <dbReference type="Google" id="ProtNLM"/>
    </source>
</evidence>
<evidence type="ECO:0000256" key="3">
    <source>
        <dbReference type="SAM" id="MobiDB-lite"/>
    </source>
</evidence>
<feature type="domain" description="RRM" evidence="4">
    <location>
        <begin position="224"/>
        <end position="302"/>
    </location>
</feature>
<dbReference type="CDD" id="cd12291">
    <property type="entry name" value="RRM1_La"/>
    <property type="match status" value="1"/>
</dbReference>
<feature type="compositionally biased region" description="Basic and acidic residues" evidence="3">
    <location>
        <begin position="318"/>
        <end position="327"/>
    </location>
</feature>
<reference evidence="6 7" key="1">
    <citation type="submission" date="2024-02" db="EMBL/GenBank/DDBJ databases">
        <title>De novo assembly and annotation of 12 fungi associated with fruit tree decline syndrome in Ontario, Canada.</title>
        <authorList>
            <person name="Sulman M."/>
            <person name="Ellouze W."/>
            <person name="Ilyukhin E."/>
        </authorList>
    </citation>
    <scope>NUCLEOTIDE SEQUENCE [LARGE SCALE GENOMIC DNA]</scope>
    <source>
        <strain evidence="6 7">M42-189</strain>
    </source>
</reference>
<feature type="region of interest" description="Disordered" evidence="3">
    <location>
        <begin position="1"/>
        <end position="108"/>
    </location>
</feature>
<organism evidence="6 7">
    <name type="scientific">Paraconiothyrium brasiliense</name>
    <dbReference type="NCBI Taxonomy" id="300254"/>
    <lineage>
        <taxon>Eukaryota</taxon>
        <taxon>Fungi</taxon>
        <taxon>Dikarya</taxon>
        <taxon>Ascomycota</taxon>
        <taxon>Pezizomycotina</taxon>
        <taxon>Dothideomycetes</taxon>
        <taxon>Pleosporomycetidae</taxon>
        <taxon>Pleosporales</taxon>
        <taxon>Massarineae</taxon>
        <taxon>Didymosphaeriaceae</taxon>
        <taxon>Paraconiothyrium</taxon>
    </lineage>
</organism>
<dbReference type="PROSITE" id="PS50961">
    <property type="entry name" value="HTH_LA"/>
    <property type="match status" value="1"/>
</dbReference>
<dbReference type="InterPro" id="IPR036390">
    <property type="entry name" value="WH_DNA-bd_sf"/>
</dbReference>